<dbReference type="PANTHER" id="PTHR46679">
    <property type="match status" value="1"/>
</dbReference>
<dbReference type="Gene3D" id="3.40.30.10">
    <property type="entry name" value="Glutaredoxin"/>
    <property type="match status" value="1"/>
</dbReference>
<dbReference type="EMBL" id="LR796167">
    <property type="protein sequence ID" value="CAB4123033.1"/>
    <property type="molecule type" value="Genomic_DNA"/>
</dbReference>
<proteinExistence type="inferred from homology"/>
<evidence type="ECO:0000313" key="7">
    <source>
        <dbReference type="EMBL" id="CAB4123033.1"/>
    </source>
</evidence>
<dbReference type="PROSITE" id="PS51354">
    <property type="entry name" value="GLUTAREDOXIN_2"/>
    <property type="match status" value="1"/>
</dbReference>
<evidence type="ECO:0000256" key="3">
    <source>
        <dbReference type="ARBA" id="ARBA00022982"/>
    </source>
</evidence>
<sequence length="91" mass="10301">MTTQAEIWTRQNPQCPYCTRAKALFAQLNIPYQEFILGTPATTELEPHQQLGDRDTLLQRAPNARTVPQIWLDGEYVGGYDDLVKHAKVTG</sequence>
<protein>
    <submittedName>
        <fullName evidence="7">GrxC Glutaredoxin and related proteins</fullName>
    </submittedName>
</protein>
<dbReference type="Pfam" id="PF00462">
    <property type="entry name" value="Glutaredoxin"/>
    <property type="match status" value="1"/>
</dbReference>
<organism evidence="7">
    <name type="scientific">uncultured Caudovirales phage</name>
    <dbReference type="NCBI Taxonomy" id="2100421"/>
    <lineage>
        <taxon>Viruses</taxon>
        <taxon>Duplodnaviria</taxon>
        <taxon>Heunggongvirae</taxon>
        <taxon>Uroviricota</taxon>
        <taxon>Caudoviricetes</taxon>
        <taxon>Peduoviridae</taxon>
        <taxon>Maltschvirus</taxon>
        <taxon>Maltschvirus maltsch</taxon>
    </lineage>
</organism>
<feature type="domain" description="Glutaredoxin" evidence="6">
    <location>
        <begin position="7"/>
        <end position="77"/>
    </location>
</feature>
<gene>
    <name evidence="7" type="ORF">UFOVP29_192</name>
</gene>
<evidence type="ECO:0000256" key="1">
    <source>
        <dbReference type="ARBA" id="ARBA00007787"/>
    </source>
</evidence>
<accession>A0A6J5KP78</accession>
<keyword evidence="3" id="KW-0249">Electron transport</keyword>
<dbReference type="GO" id="GO:0015035">
    <property type="term" value="F:protein-disulfide reductase activity"/>
    <property type="evidence" value="ECO:0007669"/>
    <property type="project" value="TreeGrafter"/>
</dbReference>
<evidence type="ECO:0000256" key="2">
    <source>
        <dbReference type="ARBA" id="ARBA00022448"/>
    </source>
</evidence>
<evidence type="ECO:0000256" key="5">
    <source>
        <dbReference type="ARBA" id="ARBA00023284"/>
    </source>
</evidence>
<dbReference type="PANTHER" id="PTHR46679:SF1">
    <property type="entry name" value="GLUTAREDOXIN-2, MITOCHONDRIAL"/>
    <property type="match status" value="1"/>
</dbReference>
<dbReference type="InterPro" id="IPR036249">
    <property type="entry name" value="Thioredoxin-like_sf"/>
</dbReference>
<keyword evidence="5" id="KW-0676">Redox-active center</keyword>
<name>A0A6J5KP78_9CAUD</name>
<evidence type="ECO:0000259" key="6">
    <source>
        <dbReference type="Pfam" id="PF00462"/>
    </source>
</evidence>
<keyword evidence="2" id="KW-0813">Transport</keyword>
<dbReference type="InterPro" id="IPR002109">
    <property type="entry name" value="Glutaredoxin"/>
</dbReference>
<dbReference type="SUPFAM" id="SSF52833">
    <property type="entry name" value="Thioredoxin-like"/>
    <property type="match status" value="1"/>
</dbReference>
<reference evidence="7" key="1">
    <citation type="submission" date="2020-04" db="EMBL/GenBank/DDBJ databases">
        <authorList>
            <person name="Chiriac C."/>
            <person name="Salcher M."/>
            <person name="Ghai R."/>
            <person name="Kavagutti S V."/>
        </authorList>
    </citation>
    <scope>NUCLEOTIDE SEQUENCE</scope>
</reference>
<evidence type="ECO:0000256" key="4">
    <source>
        <dbReference type="ARBA" id="ARBA00023157"/>
    </source>
</evidence>
<comment type="similarity">
    <text evidence="1">Belongs to the glutaredoxin family.</text>
</comment>
<keyword evidence="4" id="KW-1015">Disulfide bond</keyword>